<gene>
    <name evidence="5" type="ORF">GCM10011409_17980</name>
</gene>
<dbReference type="SUPFAM" id="SSF46689">
    <property type="entry name" value="Homeodomain-like"/>
    <property type="match status" value="1"/>
</dbReference>
<reference evidence="5" key="1">
    <citation type="journal article" date="2014" name="Int. J. Syst. Evol. Microbiol.">
        <title>Complete genome sequence of Corynebacterium casei LMG S-19264T (=DSM 44701T), isolated from a smear-ripened cheese.</title>
        <authorList>
            <consortium name="US DOE Joint Genome Institute (JGI-PGF)"/>
            <person name="Walter F."/>
            <person name="Albersmeier A."/>
            <person name="Kalinowski J."/>
            <person name="Ruckert C."/>
        </authorList>
    </citation>
    <scope>NUCLEOTIDE SEQUENCE</scope>
    <source>
        <strain evidence="5">CGMCC 1.15454</strain>
    </source>
</reference>
<protein>
    <submittedName>
        <fullName evidence="5">TetR family transcriptional regulator</fullName>
    </submittedName>
</protein>
<evidence type="ECO:0000256" key="1">
    <source>
        <dbReference type="ARBA" id="ARBA00022491"/>
    </source>
</evidence>
<dbReference type="PROSITE" id="PS01081">
    <property type="entry name" value="HTH_TETR_1"/>
    <property type="match status" value="1"/>
</dbReference>
<keyword evidence="2 3" id="KW-0238">DNA-binding</keyword>
<evidence type="ECO:0000256" key="3">
    <source>
        <dbReference type="PROSITE-ProRule" id="PRU00335"/>
    </source>
</evidence>
<dbReference type="AlphaFoldDB" id="A0A9W5X557"/>
<evidence type="ECO:0000313" key="5">
    <source>
        <dbReference type="EMBL" id="GGB40877.1"/>
    </source>
</evidence>
<evidence type="ECO:0000313" key="6">
    <source>
        <dbReference type="Proteomes" id="UP000621492"/>
    </source>
</evidence>
<organism evidence="5 6">
    <name type="scientific">Lentibacillus populi</name>
    <dbReference type="NCBI Taxonomy" id="1827502"/>
    <lineage>
        <taxon>Bacteria</taxon>
        <taxon>Bacillati</taxon>
        <taxon>Bacillota</taxon>
        <taxon>Bacilli</taxon>
        <taxon>Bacillales</taxon>
        <taxon>Bacillaceae</taxon>
        <taxon>Lentibacillus</taxon>
    </lineage>
</organism>
<dbReference type="InterPro" id="IPR009057">
    <property type="entry name" value="Homeodomain-like_sf"/>
</dbReference>
<evidence type="ECO:0000259" key="4">
    <source>
        <dbReference type="PROSITE" id="PS50977"/>
    </source>
</evidence>
<dbReference type="Pfam" id="PF00440">
    <property type="entry name" value="TetR_N"/>
    <property type="match status" value="1"/>
</dbReference>
<dbReference type="PROSITE" id="PS50977">
    <property type="entry name" value="HTH_TETR_2"/>
    <property type="match status" value="1"/>
</dbReference>
<dbReference type="PANTHER" id="PTHR43479:SF11">
    <property type="entry name" value="ACREF_ENVCD OPERON REPRESSOR-RELATED"/>
    <property type="match status" value="1"/>
</dbReference>
<evidence type="ECO:0000256" key="2">
    <source>
        <dbReference type="ARBA" id="ARBA00023125"/>
    </source>
</evidence>
<dbReference type="Gene3D" id="1.10.357.10">
    <property type="entry name" value="Tetracycline Repressor, domain 2"/>
    <property type="match status" value="1"/>
</dbReference>
<accession>A0A9W5X557</accession>
<dbReference type="PRINTS" id="PR00455">
    <property type="entry name" value="HTHTETR"/>
</dbReference>
<dbReference type="GO" id="GO:0003677">
    <property type="term" value="F:DNA binding"/>
    <property type="evidence" value="ECO:0007669"/>
    <property type="project" value="UniProtKB-UniRule"/>
</dbReference>
<dbReference type="InterPro" id="IPR023772">
    <property type="entry name" value="DNA-bd_HTH_TetR-type_CS"/>
</dbReference>
<comment type="caution">
    <text evidence="5">The sequence shown here is derived from an EMBL/GenBank/DDBJ whole genome shotgun (WGS) entry which is preliminary data.</text>
</comment>
<dbReference type="InterPro" id="IPR050624">
    <property type="entry name" value="HTH-type_Tx_Regulator"/>
</dbReference>
<dbReference type="RefSeq" id="WP_188724967.1">
    <property type="nucleotide sequence ID" value="NZ_BMJD01000011.1"/>
</dbReference>
<feature type="domain" description="HTH tetR-type" evidence="4">
    <location>
        <begin position="11"/>
        <end position="71"/>
    </location>
</feature>
<proteinExistence type="predicted"/>
<dbReference type="Proteomes" id="UP000621492">
    <property type="component" value="Unassembled WGS sequence"/>
</dbReference>
<name>A0A9W5X557_9BACI</name>
<feature type="DNA-binding region" description="H-T-H motif" evidence="3">
    <location>
        <begin position="34"/>
        <end position="53"/>
    </location>
</feature>
<sequence length="201" mass="23317">MSRGFNEYEKQFITNSLIEQGKILFSNFGFQKTSILEITKNVGIAPGTFYKFFNSKEDLYFVILEKEEEKIKEQYANVDIFKENQPKKAIKSILQQMINTIETNPLIRELYFGSNMEVLLKKLSPELLEKHFKNDSNSLLSLIEKWKIEGITLEENPEVIAGVLRSLFVLTLHQKEIGAAVYRETIELFIDLIVDGIIQEE</sequence>
<keyword evidence="6" id="KW-1185">Reference proteome</keyword>
<keyword evidence="1" id="KW-0678">Repressor</keyword>
<dbReference type="InterPro" id="IPR001647">
    <property type="entry name" value="HTH_TetR"/>
</dbReference>
<dbReference type="PANTHER" id="PTHR43479">
    <property type="entry name" value="ACREF/ENVCD OPERON REPRESSOR-RELATED"/>
    <property type="match status" value="1"/>
</dbReference>
<reference evidence="5" key="2">
    <citation type="submission" date="2020-09" db="EMBL/GenBank/DDBJ databases">
        <authorList>
            <person name="Sun Q."/>
            <person name="Zhou Y."/>
        </authorList>
    </citation>
    <scope>NUCLEOTIDE SEQUENCE</scope>
    <source>
        <strain evidence="5">CGMCC 1.15454</strain>
    </source>
</reference>
<dbReference type="EMBL" id="BMJD01000011">
    <property type="protein sequence ID" value="GGB40877.1"/>
    <property type="molecule type" value="Genomic_DNA"/>
</dbReference>